<dbReference type="EMBL" id="VOSK01000042">
    <property type="protein sequence ID" value="MPR26220.1"/>
    <property type="molecule type" value="Genomic_DNA"/>
</dbReference>
<dbReference type="RefSeq" id="WP_152712333.1">
    <property type="nucleotide sequence ID" value="NZ_VOSJ01000037.1"/>
</dbReference>
<evidence type="ECO:0000313" key="3">
    <source>
        <dbReference type="Proteomes" id="UP000403266"/>
    </source>
</evidence>
<keyword evidence="3" id="KW-1185">Reference proteome</keyword>
<comment type="caution">
    <text evidence="2">The sequence shown here is derived from an EMBL/GenBank/DDBJ whole genome shotgun (WGS) entry which is preliminary data.</text>
</comment>
<name>A0A5N7MHL2_9HYPH</name>
<organism evidence="2 3">
    <name type="scientific">Microvirga tunisiensis</name>
    <dbReference type="NCBI Taxonomy" id="2108360"/>
    <lineage>
        <taxon>Bacteria</taxon>
        <taxon>Pseudomonadati</taxon>
        <taxon>Pseudomonadota</taxon>
        <taxon>Alphaproteobacteria</taxon>
        <taxon>Hyphomicrobiales</taxon>
        <taxon>Methylobacteriaceae</taxon>
        <taxon>Microvirga</taxon>
    </lineage>
</organism>
<evidence type="ECO:0000256" key="1">
    <source>
        <dbReference type="SAM" id="MobiDB-lite"/>
    </source>
</evidence>
<gene>
    <name evidence="2" type="ORF">FS320_13515</name>
</gene>
<accession>A0A5N7MHL2</accession>
<protein>
    <submittedName>
        <fullName evidence="2">Uncharacterized protein</fullName>
    </submittedName>
</protein>
<dbReference type="Proteomes" id="UP000403266">
    <property type="component" value="Unassembled WGS sequence"/>
</dbReference>
<evidence type="ECO:0000313" key="2">
    <source>
        <dbReference type="EMBL" id="MPR26220.1"/>
    </source>
</evidence>
<reference evidence="2 3" key="1">
    <citation type="journal article" date="2019" name="Syst. Appl. Microbiol.">
        <title>Microvirga tunisiensis sp. nov., a root nodule symbiotic bacterium isolated from Lupinus micranthus and L. luteus grown in Northern Tunisia.</title>
        <authorList>
            <person name="Msaddak A."/>
            <person name="Rejili M."/>
            <person name="Duran D."/>
            <person name="Mars M."/>
            <person name="Palacios J.M."/>
            <person name="Ruiz-Argueso T."/>
            <person name="Rey L."/>
            <person name="Imperial J."/>
        </authorList>
    </citation>
    <scope>NUCLEOTIDE SEQUENCE [LARGE SCALE GENOMIC DNA]</scope>
    <source>
        <strain evidence="2 3">Lmie10</strain>
    </source>
</reference>
<sequence>MPDRTALHDLRALLDIQPDSLPRLPRKAAGALNRCTSLRDESAAYEQSIEVLDADVRERDANGNAGSLDHRYDRESEANCRSTGRRESKAEDEVNPCEQPNLADALKVRRRLLTLLKQRYLSGAE</sequence>
<dbReference type="AlphaFoldDB" id="A0A5N7MHL2"/>
<proteinExistence type="predicted"/>
<feature type="region of interest" description="Disordered" evidence="1">
    <location>
        <begin position="61"/>
        <end position="96"/>
    </location>
</feature>
<feature type="compositionally biased region" description="Basic and acidic residues" evidence="1">
    <location>
        <begin position="68"/>
        <end position="92"/>
    </location>
</feature>